<gene>
    <name evidence="1" type="ORF">RJN63_07525</name>
</gene>
<organism evidence="1">
    <name type="scientific">Herbaspirillum huttiense subsp. nephrolepidis</name>
    <dbReference type="NCBI Taxonomy" id="3075126"/>
    <lineage>
        <taxon>Bacteria</taxon>
        <taxon>Pseudomonadati</taxon>
        <taxon>Pseudomonadota</taxon>
        <taxon>Betaproteobacteria</taxon>
        <taxon>Burkholderiales</taxon>
        <taxon>Oxalobacteraceae</taxon>
        <taxon>Herbaspirillum</taxon>
    </lineage>
</organism>
<sequence length="120" mass="13864">MIRLDEDDLARLRARDTEHFIAAVADQFLSERGDLQRVPGRSEVIRRMREAYEHGLSLGFGALSHLIYMMYLSADWPGLFRRPGTVRYLRRPGATPEQRLDDMIAVLHKLAAPQDEERKS</sequence>
<proteinExistence type="predicted"/>
<dbReference type="EMBL" id="JAVRAA010000003">
    <property type="protein sequence ID" value="MDT0336670.1"/>
    <property type="molecule type" value="Genomic_DNA"/>
</dbReference>
<accession>A0AAE4K554</accession>
<comment type="caution">
    <text evidence="1">The sequence shown here is derived from an EMBL/GenBank/DDBJ whole genome shotgun (WGS) entry which is preliminary data.</text>
</comment>
<name>A0AAE4K554_9BURK</name>
<protein>
    <submittedName>
        <fullName evidence="1">Uncharacterized protein</fullName>
    </submittedName>
</protein>
<dbReference type="AlphaFoldDB" id="A0AAE4K554"/>
<evidence type="ECO:0000313" key="1">
    <source>
        <dbReference type="EMBL" id="MDT0336670.1"/>
    </source>
</evidence>
<dbReference type="RefSeq" id="WP_034331721.1">
    <property type="nucleotide sequence ID" value="NZ_JAVLSM010000004.1"/>
</dbReference>
<reference evidence="1" key="1">
    <citation type="submission" date="2023-02" db="EMBL/GenBank/DDBJ databases">
        <title>Description of Herbaspirillum huttiense subsp. nephrolepsisexaltata and Herbaspirillum huttiense subsp. lycopersicon.</title>
        <authorList>
            <person name="Poudel M."/>
            <person name="Sharma A."/>
            <person name="Goss E."/>
            <person name="Tapia J.H."/>
            <person name="Harmon C.M."/>
            <person name="Jones J.B."/>
        </authorList>
    </citation>
    <scope>NUCLEOTIDE SEQUENCE</scope>
    <source>
        <strain evidence="1">NC40101</strain>
    </source>
</reference>
<dbReference type="GeneID" id="90167112"/>